<evidence type="ECO:0000313" key="2">
    <source>
        <dbReference type="EMBL" id="CAB0042265.1"/>
    </source>
</evidence>
<accession>A0A6H5J0D4</accession>
<feature type="compositionally biased region" description="Basic and acidic residues" evidence="1">
    <location>
        <begin position="108"/>
        <end position="122"/>
    </location>
</feature>
<feature type="region of interest" description="Disordered" evidence="1">
    <location>
        <begin position="153"/>
        <end position="269"/>
    </location>
</feature>
<evidence type="ECO:0000313" key="3">
    <source>
        <dbReference type="Proteomes" id="UP000479190"/>
    </source>
</evidence>
<reference evidence="2 3" key="1">
    <citation type="submission" date="2020-02" db="EMBL/GenBank/DDBJ databases">
        <authorList>
            <person name="Ferguson B K."/>
        </authorList>
    </citation>
    <scope>NUCLEOTIDE SEQUENCE [LARGE SCALE GENOMIC DNA]</scope>
</reference>
<feature type="region of interest" description="Disordered" evidence="1">
    <location>
        <begin position="351"/>
        <end position="456"/>
    </location>
</feature>
<feature type="compositionally biased region" description="Polar residues" evidence="1">
    <location>
        <begin position="433"/>
        <end position="443"/>
    </location>
</feature>
<name>A0A6H5J0D4_9HYME</name>
<gene>
    <name evidence="2" type="ORF">TBRA_LOCUS13895</name>
</gene>
<feature type="compositionally biased region" description="Basic residues" evidence="1">
    <location>
        <begin position="194"/>
        <end position="219"/>
    </location>
</feature>
<feature type="compositionally biased region" description="Low complexity" evidence="1">
    <location>
        <begin position="232"/>
        <end position="247"/>
    </location>
</feature>
<keyword evidence="3" id="KW-1185">Reference proteome</keyword>
<dbReference type="Proteomes" id="UP000479190">
    <property type="component" value="Unassembled WGS sequence"/>
</dbReference>
<evidence type="ECO:0000256" key="1">
    <source>
        <dbReference type="SAM" id="MobiDB-lite"/>
    </source>
</evidence>
<dbReference type="AlphaFoldDB" id="A0A6H5J0D4"/>
<feature type="region of interest" description="Disordered" evidence="1">
    <location>
        <begin position="1"/>
        <end position="134"/>
    </location>
</feature>
<dbReference type="EMBL" id="CADCXV010001175">
    <property type="protein sequence ID" value="CAB0042265.1"/>
    <property type="molecule type" value="Genomic_DNA"/>
</dbReference>
<protein>
    <submittedName>
        <fullName evidence="2">Uncharacterized protein</fullName>
    </submittedName>
</protein>
<sequence length="536" mass="57592">MITFSLLAGSPERESLARERRHSHRPGRAPPADSDRREAARGRPRPQDLPAGARPRRARVPRDAQPAARRPGAGHVAARALGAGGPRAHAGPAGQQGPQVSGLSVVHEVLRRTESQDPRGHPGSDAGARGPRRRRTGALRLGLPAHLAHLHGSGAAAFPGHSSHRHRATDGRQQLPGHARRLPGHDPGLGPARARPHLRSGPHARRHHGPRLRLRRSRLPRGGGPRHESQLGATPAAPAHHGGPVAAAERDRGRGAEPQPTVASSQPSALRVIDHHHRRLEAALAELRPVGRSAAGPAAVGGQALGAGESRAQSILRQERPGRQSRADRPDLLGRLVRRHARLSSLVQLRPRQWSTEESQRSQVRRQKKRGEISSRGARDRASRVSGRPGRGVAPIFRQPPDGGGNGAGAAAPSRPGPHPRGRGLARQHTQKDSSFNLGSKMNKSGKRSEGAVSNDNHMRRINDVIKHAEHVVSAPSKAVPICADALSHTTQLQLKKKRQADAHASTPCYALLKTPAGVKRYFGIHNIILLYIFFF</sequence>
<feature type="region of interest" description="Disordered" evidence="1">
    <location>
        <begin position="294"/>
        <end position="331"/>
    </location>
</feature>
<feature type="compositionally biased region" description="Basic and acidic residues" evidence="1">
    <location>
        <begin position="370"/>
        <end position="383"/>
    </location>
</feature>
<feature type="compositionally biased region" description="Basic and acidic residues" evidence="1">
    <location>
        <begin position="317"/>
        <end position="331"/>
    </location>
</feature>
<proteinExistence type="predicted"/>
<organism evidence="2 3">
    <name type="scientific">Trichogramma brassicae</name>
    <dbReference type="NCBI Taxonomy" id="86971"/>
    <lineage>
        <taxon>Eukaryota</taxon>
        <taxon>Metazoa</taxon>
        <taxon>Ecdysozoa</taxon>
        <taxon>Arthropoda</taxon>
        <taxon>Hexapoda</taxon>
        <taxon>Insecta</taxon>
        <taxon>Pterygota</taxon>
        <taxon>Neoptera</taxon>
        <taxon>Endopterygota</taxon>
        <taxon>Hymenoptera</taxon>
        <taxon>Apocrita</taxon>
        <taxon>Proctotrupomorpha</taxon>
        <taxon>Chalcidoidea</taxon>
        <taxon>Trichogrammatidae</taxon>
        <taxon>Trichogramma</taxon>
    </lineage>
</organism>
<feature type="compositionally biased region" description="Low complexity" evidence="1">
    <location>
        <begin position="63"/>
        <end position="99"/>
    </location>
</feature>